<dbReference type="RefSeq" id="WP_120112291.1">
    <property type="nucleotide sequence ID" value="NZ_QXQB01000003.1"/>
</dbReference>
<evidence type="ECO:0000313" key="2">
    <source>
        <dbReference type="EMBL" id="RJX39147.1"/>
    </source>
</evidence>
<keyword evidence="1" id="KW-0472">Membrane</keyword>
<comment type="caution">
    <text evidence="2">The sequence shown here is derived from an EMBL/GenBank/DDBJ whole genome shotgun (WGS) entry which is preliminary data.</text>
</comment>
<evidence type="ECO:0000313" key="3">
    <source>
        <dbReference type="Proteomes" id="UP000267798"/>
    </source>
</evidence>
<protein>
    <submittedName>
        <fullName evidence="2">Uncharacterized protein</fullName>
    </submittedName>
</protein>
<keyword evidence="1" id="KW-0812">Transmembrane</keyword>
<proteinExistence type="predicted"/>
<reference evidence="2 3" key="1">
    <citation type="submission" date="2018-09" db="EMBL/GenBank/DDBJ databases">
        <title>Paenibacillus aracenensis nov. sp. isolated from a cave in southern Spain.</title>
        <authorList>
            <person name="Jurado V."/>
            <person name="Gutierrez-Patricio S."/>
            <person name="Gonzalez-Pimentel J.L."/>
            <person name="Miller A.Z."/>
            <person name="Laiz L."/>
            <person name="Saiz-Jimenez C."/>
        </authorList>
    </citation>
    <scope>NUCLEOTIDE SEQUENCE [LARGE SCALE GENOMIC DNA]</scope>
    <source>
        <strain evidence="2 3">JCM 19203</strain>
    </source>
</reference>
<name>A0A3A6PE79_9BACL</name>
<accession>A0A3A6PE79</accession>
<dbReference type="OrthoDB" id="2620555at2"/>
<keyword evidence="3" id="KW-1185">Reference proteome</keyword>
<keyword evidence="1" id="KW-1133">Transmembrane helix</keyword>
<dbReference type="Proteomes" id="UP000267798">
    <property type="component" value="Unassembled WGS sequence"/>
</dbReference>
<organism evidence="2 3">
    <name type="scientific">Paenibacillus pinisoli</name>
    <dbReference type="NCBI Taxonomy" id="1276110"/>
    <lineage>
        <taxon>Bacteria</taxon>
        <taxon>Bacillati</taxon>
        <taxon>Bacillota</taxon>
        <taxon>Bacilli</taxon>
        <taxon>Bacillales</taxon>
        <taxon>Paenibacillaceae</taxon>
        <taxon>Paenibacillus</taxon>
    </lineage>
</organism>
<dbReference type="EMBL" id="QXQB01000003">
    <property type="protein sequence ID" value="RJX39147.1"/>
    <property type="molecule type" value="Genomic_DNA"/>
</dbReference>
<feature type="transmembrane region" description="Helical" evidence="1">
    <location>
        <begin position="6"/>
        <end position="30"/>
    </location>
</feature>
<sequence>MNEWPAAVWASISAMTAALVLSLVFVLGSFAREAVKIQQTDEDAIAIIQEYREYSRYDSTKGLYPSDVITAISESRGFPEIWVDIEEGQGEYFLWKWTKNTLPEEYTTAKLVGRFPLVALYDAKLVRDLNGVVSRIEFRRQ</sequence>
<gene>
    <name evidence="2" type="ORF">D3P09_16780</name>
</gene>
<dbReference type="AlphaFoldDB" id="A0A3A6PE79"/>
<evidence type="ECO:0000256" key="1">
    <source>
        <dbReference type="SAM" id="Phobius"/>
    </source>
</evidence>